<feature type="compositionally biased region" description="Pro residues" evidence="1">
    <location>
        <begin position="180"/>
        <end position="191"/>
    </location>
</feature>
<feature type="domain" description="FHA" evidence="2">
    <location>
        <begin position="32"/>
        <end position="83"/>
    </location>
</feature>
<dbReference type="Gene3D" id="2.60.200.20">
    <property type="match status" value="1"/>
</dbReference>
<dbReference type="InterPro" id="IPR008984">
    <property type="entry name" value="SMAD_FHA_dom_sf"/>
</dbReference>
<gene>
    <name evidence="3" type="ORF">Ae201684_013157</name>
</gene>
<evidence type="ECO:0000256" key="1">
    <source>
        <dbReference type="SAM" id="MobiDB-lite"/>
    </source>
</evidence>
<evidence type="ECO:0000313" key="3">
    <source>
        <dbReference type="EMBL" id="KAF0729180.1"/>
    </source>
</evidence>
<feature type="compositionally biased region" description="Polar residues" evidence="1">
    <location>
        <begin position="155"/>
        <end position="164"/>
    </location>
</feature>
<dbReference type="PROSITE" id="PS50006">
    <property type="entry name" value="FHA_DOMAIN"/>
    <property type="match status" value="1"/>
</dbReference>
<dbReference type="CDD" id="cd00060">
    <property type="entry name" value="FHA"/>
    <property type="match status" value="1"/>
</dbReference>
<feature type="region of interest" description="Disordered" evidence="1">
    <location>
        <begin position="118"/>
        <end position="201"/>
    </location>
</feature>
<dbReference type="SUPFAM" id="SSF49879">
    <property type="entry name" value="SMAD/FHA domain"/>
    <property type="match status" value="1"/>
</dbReference>
<sequence length="442" mass="49747">MMRRTLRGSQPPSILIKVQEESYYFKPCPEGISIGSDPTSDLRFVHDNKVERHHATLEHTPVCGVWVYVDHSVQGTFVNHRHHLQNEGIVVRDGDRFDIGNTVFFVQFQVPKVVPTAANAGPSTPRLTKKPSLAMMKPEYTNSPVPKHKRHVSAPTFNFDSIQENSEEVLAPSPRRIEKSPPPPPPPPSSTPPRVQTKAPISTRDDLRILVSKKMAHLVPKALPPGLTAMPMSPVPQAELRQQKELLQIQLAKKYKEDEWLHQQQREFLNRGSNTASRRSFTLDIQPPLSPTTHEIEEVLSSVGSSAPTEIAFYRQSLDSLDSDDDDGDVEDIAVISPSSYRSLDVSHLRHSFDALLSRQPKQQSPSQPLQLQPSRWQPNPPPNHVDDDRINNVRLKRHAHLAKTTPLLLHPLHSPYKAAKHRAFLDSPVGKASPTHFDYTM</sequence>
<keyword evidence="4" id="KW-1185">Reference proteome</keyword>
<evidence type="ECO:0000313" key="4">
    <source>
        <dbReference type="Proteomes" id="UP000481153"/>
    </source>
</evidence>
<dbReference type="VEuPathDB" id="FungiDB:AeMF1_013539"/>
<dbReference type="Proteomes" id="UP000481153">
    <property type="component" value="Unassembled WGS sequence"/>
</dbReference>
<comment type="caution">
    <text evidence="3">The sequence shown here is derived from an EMBL/GenBank/DDBJ whole genome shotgun (WGS) entry which is preliminary data.</text>
</comment>
<dbReference type="AlphaFoldDB" id="A0A6G0WP83"/>
<feature type="region of interest" description="Disordered" evidence="1">
    <location>
        <begin position="358"/>
        <end position="387"/>
    </location>
</feature>
<dbReference type="Pfam" id="PF00498">
    <property type="entry name" value="FHA"/>
    <property type="match status" value="1"/>
</dbReference>
<organism evidence="3 4">
    <name type="scientific">Aphanomyces euteiches</name>
    <dbReference type="NCBI Taxonomy" id="100861"/>
    <lineage>
        <taxon>Eukaryota</taxon>
        <taxon>Sar</taxon>
        <taxon>Stramenopiles</taxon>
        <taxon>Oomycota</taxon>
        <taxon>Saprolegniomycetes</taxon>
        <taxon>Saprolegniales</taxon>
        <taxon>Verrucalvaceae</taxon>
        <taxon>Aphanomyces</taxon>
    </lineage>
</organism>
<protein>
    <recommendedName>
        <fullName evidence="2">FHA domain-containing protein</fullName>
    </recommendedName>
</protein>
<dbReference type="InterPro" id="IPR000253">
    <property type="entry name" value="FHA_dom"/>
</dbReference>
<evidence type="ECO:0000259" key="2">
    <source>
        <dbReference type="PROSITE" id="PS50006"/>
    </source>
</evidence>
<name>A0A6G0WP83_9STRA</name>
<accession>A0A6G0WP83</accession>
<proteinExistence type="predicted"/>
<reference evidence="3 4" key="1">
    <citation type="submission" date="2019-07" db="EMBL/GenBank/DDBJ databases">
        <title>Genomics analysis of Aphanomyces spp. identifies a new class of oomycete effector associated with host adaptation.</title>
        <authorList>
            <person name="Gaulin E."/>
        </authorList>
    </citation>
    <scope>NUCLEOTIDE SEQUENCE [LARGE SCALE GENOMIC DNA]</scope>
    <source>
        <strain evidence="3 4">ATCC 201684</strain>
    </source>
</reference>
<feature type="compositionally biased region" description="Low complexity" evidence="1">
    <location>
        <begin position="358"/>
        <end position="378"/>
    </location>
</feature>
<dbReference type="EMBL" id="VJMJ01000167">
    <property type="protein sequence ID" value="KAF0729180.1"/>
    <property type="molecule type" value="Genomic_DNA"/>
</dbReference>